<dbReference type="CDD" id="cd00051">
    <property type="entry name" value="EFh"/>
    <property type="match status" value="1"/>
</dbReference>
<dbReference type="InterPro" id="IPR002048">
    <property type="entry name" value="EF_hand_dom"/>
</dbReference>
<dbReference type="Gene3D" id="1.20.120.350">
    <property type="entry name" value="Voltage-gated potassium channels. Chain C"/>
    <property type="match status" value="1"/>
</dbReference>
<feature type="coiled-coil region" evidence="6">
    <location>
        <begin position="301"/>
        <end position="335"/>
    </location>
</feature>
<feature type="transmembrane region" description="Helical" evidence="8">
    <location>
        <begin position="124"/>
        <end position="144"/>
    </location>
</feature>
<keyword evidence="5 8" id="KW-0472">Membrane</keyword>
<keyword evidence="12" id="KW-1185">Reference proteome</keyword>
<evidence type="ECO:0000259" key="9">
    <source>
        <dbReference type="PROSITE" id="PS50222"/>
    </source>
</evidence>
<keyword evidence="3" id="KW-0106">Calcium</keyword>
<name>A0AA36JS69_9DINO</name>
<dbReference type="InterPro" id="IPR018247">
    <property type="entry name" value="EF_Hand_1_Ca_BS"/>
</dbReference>
<dbReference type="PROSITE" id="PS00018">
    <property type="entry name" value="EF_HAND_1"/>
    <property type="match status" value="2"/>
</dbReference>
<evidence type="ECO:0000256" key="6">
    <source>
        <dbReference type="SAM" id="Coils"/>
    </source>
</evidence>
<comment type="subcellular location">
    <subcellularLocation>
        <location evidence="1">Membrane</location>
        <topology evidence="1">Multi-pass membrane protein</topology>
    </subcellularLocation>
</comment>
<evidence type="ECO:0000256" key="3">
    <source>
        <dbReference type="ARBA" id="ARBA00022837"/>
    </source>
</evidence>
<feature type="transmembrane region" description="Helical" evidence="8">
    <location>
        <begin position="98"/>
        <end position="117"/>
    </location>
</feature>
<keyword evidence="4 8" id="KW-1133">Transmembrane helix</keyword>
<sequence length="674" mass="74424">MSDDEHVEAAQTDAAVTSHPSRGGNRKQHVHVTGSFIHGAEQEVLEFRARHVQGVKAIMRSYYLANIMALVVLVDAFCTCNDIDARAAGVTAPPAYNAISNVCLVLYTLEVVGLLWITSRNPLLDWIMLLDIGIVVCGWVEIIMDAIEAGFSFNIGVVRALRLVRIFRLIRLLKKIRPLRELHKLVMMMATCFRALLWSFLLCFIVMTGWAMLIVEVINPIVNEVHEQEGIFTDCDQCLRATSSVMDANLLLFKTVIAGDSWGQMAVPVIQHYPATAFVFVGSLLTLVFGVLNLIVAVVVDQFADARLNDVENLAEEMEDEIENDKKALAKLFARIDIDGSGQLTLEELMTGARNDAAFQSRLRVMDIDENDLQQLFSMIDGDQSGTIEVAEFIGPLSRWAHDSKTAPRFIKYNMLQTMHLQEDLYDLSMECFSNLSTRVDDLASQVRLLLSLEPHGPNDGFATPRTEEEENSGSNSPGSVASRSSDVQLEPPRATPSQQLMSPLSPKESEKSPSPIDAEARAVFKSPTTATAREIEALLDSAMAKLEGKMTMLLHGGVKLRVPASPRGERGEDTSPDHAHKVGKKMMMHPEAFRQMYMGHRRPSIKESPAGSNSLADWLSRARGREPKESGRSTPALSPTASVSAVPKGRRRSVHARSRVSTHENASPTLDGR</sequence>
<dbReference type="SUPFAM" id="SSF81324">
    <property type="entry name" value="Voltage-gated potassium channels"/>
    <property type="match status" value="1"/>
</dbReference>
<comment type="caution">
    <text evidence="11">The sequence shown here is derived from an EMBL/GenBank/DDBJ whole genome shotgun (WGS) entry which is preliminary data.</text>
</comment>
<dbReference type="PROSITE" id="PS50222">
    <property type="entry name" value="EF_HAND_2"/>
    <property type="match status" value="2"/>
</dbReference>
<feature type="domain" description="EF-hand" evidence="9">
    <location>
        <begin position="368"/>
        <end position="403"/>
    </location>
</feature>
<feature type="compositionally biased region" description="Polar residues" evidence="7">
    <location>
        <begin position="664"/>
        <end position="674"/>
    </location>
</feature>
<dbReference type="EMBL" id="CAUJNA010002720">
    <property type="protein sequence ID" value="CAJ1394026.1"/>
    <property type="molecule type" value="Genomic_DNA"/>
</dbReference>
<dbReference type="EMBL" id="CAUJNA010003840">
    <property type="protein sequence ID" value="CAJ1410801.1"/>
    <property type="molecule type" value="Genomic_DNA"/>
</dbReference>
<evidence type="ECO:0000313" key="10">
    <source>
        <dbReference type="EMBL" id="CAJ1394026.1"/>
    </source>
</evidence>
<dbReference type="Gene3D" id="1.10.287.70">
    <property type="match status" value="1"/>
</dbReference>
<feature type="compositionally biased region" description="Polar residues" evidence="7">
    <location>
        <begin position="633"/>
        <end position="644"/>
    </location>
</feature>
<dbReference type="PANTHER" id="PTHR10037">
    <property type="entry name" value="VOLTAGE-GATED CATION CHANNEL CALCIUM AND SODIUM"/>
    <property type="match status" value="1"/>
</dbReference>
<dbReference type="GO" id="GO:0005509">
    <property type="term" value="F:calcium ion binding"/>
    <property type="evidence" value="ECO:0007669"/>
    <property type="project" value="InterPro"/>
</dbReference>
<gene>
    <name evidence="10" type="ORF">EVOR1521_LOCUS18770</name>
    <name evidence="11" type="ORF">EVOR1521_LOCUS31562</name>
</gene>
<evidence type="ECO:0000256" key="5">
    <source>
        <dbReference type="ARBA" id="ARBA00023136"/>
    </source>
</evidence>
<accession>A0AA36JS69</accession>
<dbReference type="InterPro" id="IPR005821">
    <property type="entry name" value="Ion_trans_dom"/>
</dbReference>
<feature type="transmembrane region" description="Helical" evidence="8">
    <location>
        <begin position="277"/>
        <end position="300"/>
    </location>
</feature>
<keyword evidence="6" id="KW-0175">Coiled coil</keyword>
<feature type="region of interest" description="Disordered" evidence="7">
    <location>
        <begin position="563"/>
        <end position="582"/>
    </location>
</feature>
<evidence type="ECO:0000256" key="2">
    <source>
        <dbReference type="ARBA" id="ARBA00022692"/>
    </source>
</evidence>
<dbReference type="Pfam" id="PF13499">
    <property type="entry name" value="EF-hand_7"/>
    <property type="match status" value="1"/>
</dbReference>
<feature type="compositionally biased region" description="Basic residues" evidence="7">
    <location>
        <begin position="649"/>
        <end position="661"/>
    </location>
</feature>
<organism evidence="11 12">
    <name type="scientific">Effrenium voratum</name>
    <dbReference type="NCBI Taxonomy" id="2562239"/>
    <lineage>
        <taxon>Eukaryota</taxon>
        <taxon>Sar</taxon>
        <taxon>Alveolata</taxon>
        <taxon>Dinophyceae</taxon>
        <taxon>Suessiales</taxon>
        <taxon>Symbiodiniaceae</taxon>
        <taxon>Effrenium</taxon>
    </lineage>
</organism>
<dbReference type="GO" id="GO:0001518">
    <property type="term" value="C:voltage-gated sodium channel complex"/>
    <property type="evidence" value="ECO:0007669"/>
    <property type="project" value="TreeGrafter"/>
</dbReference>
<dbReference type="InterPro" id="IPR027359">
    <property type="entry name" value="Volt_channel_dom_sf"/>
</dbReference>
<feature type="compositionally biased region" description="Basic and acidic residues" evidence="7">
    <location>
        <begin position="568"/>
        <end position="581"/>
    </location>
</feature>
<feature type="region of interest" description="Disordered" evidence="7">
    <location>
        <begin position="604"/>
        <end position="674"/>
    </location>
</feature>
<feature type="transmembrane region" description="Helical" evidence="8">
    <location>
        <begin position="57"/>
        <end position="78"/>
    </location>
</feature>
<feature type="region of interest" description="Disordered" evidence="7">
    <location>
        <begin position="1"/>
        <end position="28"/>
    </location>
</feature>
<evidence type="ECO:0000313" key="11">
    <source>
        <dbReference type="EMBL" id="CAJ1410801.1"/>
    </source>
</evidence>
<dbReference type="GO" id="GO:0005248">
    <property type="term" value="F:voltage-gated sodium channel activity"/>
    <property type="evidence" value="ECO:0007669"/>
    <property type="project" value="TreeGrafter"/>
</dbReference>
<dbReference type="AlphaFoldDB" id="A0AA36JS69"/>
<evidence type="ECO:0000256" key="8">
    <source>
        <dbReference type="SAM" id="Phobius"/>
    </source>
</evidence>
<dbReference type="Pfam" id="PF00520">
    <property type="entry name" value="Ion_trans"/>
    <property type="match status" value="1"/>
</dbReference>
<keyword evidence="2 8" id="KW-0812">Transmembrane</keyword>
<dbReference type="SMART" id="SM00054">
    <property type="entry name" value="EFh"/>
    <property type="match status" value="2"/>
</dbReference>
<feature type="transmembrane region" description="Helical" evidence="8">
    <location>
        <begin position="191"/>
        <end position="215"/>
    </location>
</feature>
<feature type="domain" description="EF-hand" evidence="9">
    <location>
        <begin position="324"/>
        <end position="359"/>
    </location>
</feature>
<evidence type="ECO:0000256" key="4">
    <source>
        <dbReference type="ARBA" id="ARBA00022989"/>
    </source>
</evidence>
<feature type="region of interest" description="Disordered" evidence="7">
    <location>
        <begin position="454"/>
        <end position="526"/>
    </location>
</feature>
<evidence type="ECO:0000256" key="7">
    <source>
        <dbReference type="SAM" id="MobiDB-lite"/>
    </source>
</evidence>
<dbReference type="Gene3D" id="1.10.238.10">
    <property type="entry name" value="EF-hand"/>
    <property type="match status" value="1"/>
</dbReference>
<evidence type="ECO:0000256" key="1">
    <source>
        <dbReference type="ARBA" id="ARBA00004141"/>
    </source>
</evidence>
<proteinExistence type="predicted"/>
<protein>
    <recommendedName>
        <fullName evidence="9">EF-hand domain-containing protein</fullName>
    </recommendedName>
</protein>
<dbReference type="InterPro" id="IPR043203">
    <property type="entry name" value="VGCC_Ca_Na"/>
</dbReference>
<dbReference type="InterPro" id="IPR011992">
    <property type="entry name" value="EF-hand-dom_pair"/>
</dbReference>
<evidence type="ECO:0000313" key="12">
    <source>
        <dbReference type="Proteomes" id="UP001178507"/>
    </source>
</evidence>
<reference evidence="11" key="1">
    <citation type="submission" date="2023-08" db="EMBL/GenBank/DDBJ databases">
        <authorList>
            <person name="Chen Y."/>
            <person name="Shah S."/>
            <person name="Dougan E. K."/>
            <person name="Thang M."/>
            <person name="Chan C."/>
        </authorList>
    </citation>
    <scope>NUCLEOTIDE SEQUENCE</scope>
</reference>
<dbReference type="Proteomes" id="UP001178507">
    <property type="component" value="Unassembled WGS sequence"/>
</dbReference>
<dbReference type="PANTHER" id="PTHR10037:SF62">
    <property type="entry name" value="SODIUM CHANNEL PROTEIN 60E"/>
    <property type="match status" value="1"/>
</dbReference>
<dbReference type="SUPFAM" id="SSF47473">
    <property type="entry name" value="EF-hand"/>
    <property type="match status" value="1"/>
</dbReference>